<dbReference type="EMBL" id="KZ303842">
    <property type="protein sequence ID" value="PHZ17983.1"/>
    <property type="molecule type" value="Genomic_DNA"/>
</dbReference>
<sequence length="558" mass="64015">MTDYRSLTNLKQRRIRHVQSIAARNILWKGHSKSTSVELTSIETLPKTTDNNTCCFSLLDTYFSLHWDTDEPAFYTSEVISNTMNPSFRIQTKPHCIEWFGYSLSFMVIRLWGKPSLGQSDGERENEFKLFSDLVYYTFSDNTLILELNDGIYCASDVQSKRQSSSSESKEETKRSYTYNHIIKLNTLKDCIFDTKRSSEEVQHEIQATLNKRQDGLRMNRLISQHKHKLLEIEAKIIRQKKINCDLIKRMNNLRERIDHRKHEIDESMIRCRSGLENLEDNDLILENNIKMRHAMFHALNKRRKELIADLFNIYPIEQSYDDSQQFYIRGVGLPNTNHGRNDESIATALGFTAHLVSMLAFYLEIPLRYPTKPMGSRATIKDLISLISGSREFPLYMKGVDQYRYEFGVFLLNKNIEQLMNAYGLIVMDLRHTLPNIHYFIQAILTTSVNCSPSPMSVLSISSFANGGGPSLKHEPAEQDSDHQDCHHLLTLQPKQTNVVVSSLSPSSSSSSIRTNTYPIKSSNRYSSTNLLNTPQPMTATSVLDAVTASSCYHIES</sequence>
<dbReference type="GO" id="GO:0000149">
    <property type="term" value="F:SNARE binding"/>
    <property type="evidence" value="ECO:0007669"/>
    <property type="project" value="TreeGrafter"/>
</dbReference>
<dbReference type="GO" id="GO:0035493">
    <property type="term" value="P:SNARE complex assembly"/>
    <property type="evidence" value="ECO:0007669"/>
    <property type="project" value="TreeGrafter"/>
</dbReference>
<reference evidence="2 3" key="1">
    <citation type="journal article" date="2016" name="Proc. Natl. Acad. Sci. U.S.A.">
        <title>Lipid metabolic changes in an early divergent fungus govern the establishment of a mutualistic symbiosis with endobacteria.</title>
        <authorList>
            <person name="Lastovetsky O.A."/>
            <person name="Gaspar M.L."/>
            <person name="Mondo S.J."/>
            <person name="LaButti K.M."/>
            <person name="Sandor L."/>
            <person name="Grigoriev I.V."/>
            <person name="Henry S.A."/>
            <person name="Pawlowska T.E."/>
        </authorList>
    </citation>
    <scope>NUCLEOTIDE SEQUENCE [LARGE SCALE GENOMIC DNA]</scope>
    <source>
        <strain evidence="2 3">ATCC 52813</strain>
    </source>
</reference>
<dbReference type="PANTHER" id="PTHR15157:SF5">
    <property type="entry name" value="UV RADIATION RESISTANCE-ASSOCIATED GENE PROTEIN"/>
    <property type="match status" value="1"/>
</dbReference>
<dbReference type="GO" id="GO:0000323">
    <property type="term" value="C:lytic vacuole"/>
    <property type="evidence" value="ECO:0007669"/>
    <property type="project" value="TreeGrafter"/>
</dbReference>
<evidence type="ECO:0000313" key="2">
    <source>
        <dbReference type="EMBL" id="PHZ17983.1"/>
    </source>
</evidence>
<dbReference type="PANTHER" id="PTHR15157">
    <property type="entry name" value="UV RADIATION RESISTANCE-ASSOCIATED GENE PROTEIN"/>
    <property type="match status" value="1"/>
</dbReference>
<protein>
    <recommendedName>
        <fullName evidence="4">UV radiation resistance-associated gene protein</fullName>
    </recommendedName>
</protein>
<proteinExistence type="predicted"/>
<accession>A0A2G4TAG3</accession>
<keyword evidence="1" id="KW-0175">Coiled coil</keyword>
<keyword evidence="3" id="KW-1185">Reference proteome</keyword>
<dbReference type="GO" id="GO:0005768">
    <property type="term" value="C:endosome"/>
    <property type="evidence" value="ECO:0007669"/>
    <property type="project" value="TreeGrafter"/>
</dbReference>
<evidence type="ECO:0000313" key="3">
    <source>
        <dbReference type="Proteomes" id="UP000242254"/>
    </source>
</evidence>
<dbReference type="STRING" id="1340429.A0A2G4TAG3"/>
<dbReference type="GeneID" id="35438941"/>
<evidence type="ECO:0000256" key="1">
    <source>
        <dbReference type="ARBA" id="ARBA00023054"/>
    </source>
</evidence>
<evidence type="ECO:0008006" key="4">
    <source>
        <dbReference type="Google" id="ProtNLM"/>
    </source>
</evidence>
<dbReference type="AlphaFoldDB" id="A0A2G4TAG3"/>
<dbReference type="RefSeq" id="XP_023471691.1">
    <property type="nucleotide sequence ID" value="XM_023607951.1"/>
</dbReference>
<organism evidence="2 3">
    <name type="scientific">Rhizopus microsporus ATCC 52813</name>
    <dbReference type="NCBI Taxonomy" id="1340429"/>
    <lineage>
        <taxon>Eukaryota</taxon>
        <taxon>Fungi</taxon>
        <taxon>Fungi incertae sedis</taxon>
        <taxon>Mucoromycota</taxon>
        <taxon>Mucoromycotina</taxon>
        <taxon>Mucoromycetes</taxon>
        <taxon>Mucorales</taxon>
        <taxon>Mucorineae</taxon>
        <taxon>Rhizopodaceae</taxon>
        <taxon>Rhizopus</taxon>
    </lineage>
</organism>
<gene>
    <name evidence="2" type="ORF">RHIMIDRAFT_233404</name>
</gene>
<dbReference type="Proteomes" id="UP000242254">
    <property type="component" value="Unassembled WGS sequence"/>
</dbReference>
<name>A0A2G4TAG3_RHIZD</name>